<accession>A0AAQ0MIV0</accession>
<dbReference type="SUPFAM" id="SSF52499">
    <property type="entry name" value="Isochorismatase-like hydrolases"/>
    <property type="match status" value="1"/>
</dbReference>
<dbReference type="AlphaFoldDB" id="A0AAQ0MIV0"/>
<name>A0AAQ0MIV0_9STAP</name>
<dbReference type="GO" id="GO:0016787">
    <property type="term" value="F:hydrolase activity"/>
    <property type="evidence" value="ECO:0007669"/>
    <property type="project" value="UniProtKB-KW"/>
</dbReference>
<protein>
    <submittedName>
        <fullName evidence="4">Cysteine hydrolase</fullName>
    </submittedName>
</protein>
<dbReference type="InterPro" id="IPR050272">
    <property type="entry name" value="Isochorismatase-like_hydrls"/>
</dbReference>
<evidence type="ECO:0000256" key="1">
    <source>
        <dbReference type="ARBA" id="ARBA00006336"/>
    </source>
</evidence>
<dbReference type="Gene3D" id="3.40.50.850">
    <property type="entry name" value="Isochorismatase-like"/>
    <property type="match status" value="1"/>
</dbReference>
<dbReference type="GeneID" id="97227093"/>
<evidence type="ECO:0000256" key="2">
    <source>
        <dbReference type="ARBA" id="ARBA00022801"/>
    </source>
</evidence>
<sequence>MENNQALIVMDMQNGIVRGLEQKESIIHFNKQAINFARQQNIPVIFIRVAFTGDFLEVSPNNKMFAQMKANGLRMNKADEETQILDALGRQTHEPLVTKHRLSAFTGSNLEVLLRGLQVEHLVLTGVSTSGVILSTATEAADKDYKLTILSDAIADQDEAKHQFLLNKILTRYADIMTTDLWTSKSIH</sequence>
<organism evidence="4 5">
    <name type="scientific">Staphylococcus pseudoxylosus</name>
    <dbReference type="NCBI Taxonomy" id="2282419"/>
    <lineage>
        <taxon>Bacteria</taxon>
        <taxon>Bacillati</taxon>
        <taxon>Bacillota</taxon>
        <taxon>Bacilli</taxon>
        <taxon>Bacillales</taxon>
        <taxon>Staphylococcaceae</taxon>
        <taxon>Staphylococcus</taxon>
    </lineage>
</organism>
<dbReference type="PANTHER" id="PTHR43540">
    <property type="entry name" value="PEROXYUREIDOACRYLATE/UREIDOACRYLATE AMIDOHYDROLASE-RELATED"/>
    <property type="match status" value="1"/>
</dbReference>
<evidence type="ECO:0000259" key="3">
    <source>
        <dbReference type="Pfam" id="PF00857"/>
    </source>
</evidence>
<keyword evidence="2 4" id="KW-0378">Hydrolase</keyword>
<evidence type="ECO:0000313" key="5">
    <source>
        <dbReference type="Proteomes" id="UP000269505"/>
    </source>
</evidence>
<keyword evidence="5" id="KW-1185">Reference proteome</keyword>
<reference evidence="4 5" key="1">
    <citation type="submission" date="2018-10" db="EMBL/GenBank/DDBJ databases">
        <title>Staphylococcus pseudoxylosus sp. nov., isolated from bovine mastitis.</title>
        <authorList>
            <person name="Macfadyen A.C."/>
            <person name="Leroy S."/>
            <person name="Harrison E.M."/>
            <person name="Parkhill J."/>
            <person name="Holmes M.A."/>
            <person name="Paterson G.K."/>
        </authorList>
    </citation>
    <scope>NUCLEOTIDE SEQUENCE [LARGE SCALE GENOMIC DNA]</scope>
    <source>
        <strain evidence="4 5">S04009</strain>
    </source>
</reference>
<proteinExistence type="inferred from homology"/>
<dbReference type="CDD" id="cd00431">
    <property type="entry name" value="cysteine_hydrolases"/>
    <property type="match status" value="1"/>
</dbReference>
<dbReference type="EMBL" id="RCVN01000003">
    <property type="protein sequence ID" value="RMI85931.1"/>
    <property type="molecule type" value="Genomic_DNA"/>
</dbReference>
<evidence type="ECO:0000313" key="4">
    <source>
        <dbReference type="EMBL" id="RMI85931.1"/>
    </source>
</evidence>
<comment type="caution">
    <text evidence="4">The sequence shown here is derived from an EMBL/GenBank/DDBJ whole genome shotgun (WGS) entry which is preliminary data.</text>
</comment>
<dbReference type="Proteomes" id="UP000269505">
    <property type="component" value="Unassembled WGS sequence"/>
</dbReference>
<dbReference type="PANTHER" id="PTHR43540:SF7">
    <property type="entry name" value="ISOCHORISMATASE FAMILY PROTEIN YECD"/>
    <property type="match status" value="1"/>
</dbReference>
<dbReference type="RefSeq" id="WP_122063188.1">
    <property type="nucleotide sequence ID" value="NZ_CP085021.1"/>
</dbReference>
<gene>
    <name evidence="4" type="ORF">D9V42_03760</name>
</gene>
<comment type="similarity">
    <text evidence="1">Belongs to the isochorismatase family.</text>
</comment>
<dbReference type="Pfam" id="PF00857">
    <property type="entry name" value="Isochorismatase"/>
    <property type="match status" value="1"/>
</dbReference>
<feature type="domain" description="Isochorismatase-like" evidence="3">
    <location>
        <begin position="6"/>
        <end position="180"/>
    </location>
</feature>
<dbReference type="InterPro" id="IPR036380">
    <property type="entry name" value="Isochorismatase-like_sf"/>
</dbReference>
<dbReference type="InterPro" id="IPR000868">
    <property type="entry name" value="Isochorismatase-like_dom"/>
</dbReference>